<dbReference type="EMBL" id="JARKHS020031080">
    <property type="protein sequence ID" value="KAK8761503.1"/>
    <property type="molecule type" value="Genomic_DNA"/>
</dbReference>
<proteinExistence type="predicted"/>
<comment type="caution">
    <text evidence="1">The sequence shown here is derived from an EMBL/GenBank/DDBJ whole genome shotgun (WGS) entry which is preliminary data.</text>
</comment>
<sequence length="77" mass="8790">MNSLQTTPLSQVLKDGDLAGSAGAWKRCFHFLRRTVMQIATYKQYGTNKCQTPIHPRLTQENDAQYDAIIRSPSYQE</sequence>
<dbReference type="AlphaFoldDB" id="A0AAQ4DGB3"/>
<accession>A0AAQ4DGB3</accession>
<organism evidence="1 2">
    <name type="scientific">Amblyomma americanum</name>
    <name type="common">Lone star tick</name>
    <dbReference type="NCBI Taxonomy" id="6943"/>
    <lineage>
        <taxon>Eukaryota</taxon>
        <taxon>Metazoa</taxon>
        <taxon>Ecdysozoa</taxon>
        <taxon>Arthropoda</taxon>
        <taxon>Chelicerata</taxon>
        <taxon>Arachnida</taxon>
        <taxon>Acari</taxon>
        <taxon>Parasitiformes</taxon>
        <taxon>Ixodida</taxon>
        <taxon>Ixodoidea</taxon>
        <taxon>Ixodidae</taxon>
        <taxon>Amblyomminae</taxon>
        <taxon>Amblyomma</taxon>
    </lineage>
</organism>
<name>A0AAQ4DGB3_AMBAM</name>
<reference evidence="1 2" key="1">
    <citation type="journal article" date="2023" name="Arcadia Sci">
        <title>De novo assembly of a long-read Amblyomma americanum tick genome.</title>
        <authorList>
            <person name="Chou S."/>
            <person name="Poskanzer K.E."/>
            <person name="Rollins M."/>
            <person name="Thuy-Boun P.S."/>
        </authorList>
    </citation>
    <scope>NUCLEOTIDE SEQUENCE [LARGE SCALE GENOMIC DNA]</scope>
    <source>
        <strain evidence="1">F_SG_1</strain>
        <tissue evidence="1">Salivary glands</tissue>
    </source>
</reference>
<evidence type="ECO:0000313" key="1">
    <source>
        <dbReference type="EMBL" id="KAK8761503.1"/>
    </source>
</evidence>
<protein>
    <submittedName>
        <fullName evidence="1">Uncharacterized protein</fullName>
    </submittedName>
</protein>
<keyword evidence="2" id="KW-1185">Reference proteome</keyword>
<dbReference type="Proteomes" id="UP001321473">
    <property type="component" value="Unassembled WGS sequence"/>
</dbReference>
<gene>
    <name evidence="1" type="ORF">V5799_027230</name>
</gene>
<evidence type="ECO:0000313" key="2">
    <source>
        <dbReference type="Proteomes" id="UP001321473"/>
    </source>
</evidence>